<organism evidence="2 3">
    <name type="scientific">Tuber borchii</name>
    <name type="common">White truffle</name>
    <dbReference type="NCBI Taxonomy" id="42251"/>
    <lineage>
        <taxon>Eukaryota</taxon>
        <taxon>Fungi</taxon>
        <taxon>Dikarya</taxon>
        <taxon>Ascomycota</taxon>
        <taxon>Pezizomycotina</taxon>
        <taxon>Pezizomycetes</taxon>
        <taxon>Pezizales</taxon>
        <taxon>Tuberaceae</taxon>
        <taxon>Tuber</taxon>
    </lineage>
</organism>
<evidence type="ECO:0000313" key="2">
    <source>
        <dbReference type="EMBL" id="PUU80620.1"/>
    </source>
</evidence>
<keyword evidence="3" id="KW-1185">Reference proteome</keyword>
<proteinExistence type="predicted"/>
<gene>
    <name evidence="2" type="ORF">B9Z19DRAFT_1063264</name>
</gene>
<dbReference type="Proteomes" id="UP000244722">
    <property type="component" value="Unassembled WGS sequence"/>
</dbReference>
<comment type="caution">
    <text evidence="2">The sequence shown here is derived from an EMBL/GenBank/DDBJ whole genome shotgun (WGS) entry which is preliminary data.</text>
</comment>
<protein>
    <submittedName>
        <fullName evidence="2">Uncharacterized protein</fullName>
    </submittedName>
</protein>
<dbReference type="EMBL" id="NESQ01000060">
    <property type="protein sequence ID" value="PUU80620.1"/>
    <property type="molecule type" value="Genomic_DNA"/>
</dbReference>
<sequence length="244" mass="27027">MPLLLEGDNNDNKIPSKAGKRVEKGTLSKSKPMAHSDILLATRLIQSSLDVLQKASNGNRSRHLGRFKLWADEYGTPHGQLDKILKESPILKEATVTLLADLCNILTTGTSRLDDILRKERFLALQDACTIYPGINQLFPDTDSDSGCEKDEIETIVDSLFDLSPLLVDILEDLPTDAPTGAGNSDEATAVSEAVRKFDASAYARRVRVSRLFLLGCLLLVHQMADHTGRFLMAPENLRRDWLK</sequence>
<reference evidence="2 3" key="1">
    <citation type="submission" date="2017-04" db="EMBL/GenBank/DDBJ databases">
        <title>Draft genome sequence of Tuber borchii Vittad., a whitish edible truffle.</title>
        <authorList>
            <consortium name="DOE Joint Genome Institute"/>
            <person name="Murat C."/>
            <person name="Kuo A."/>
            <person name="Barry K.W."/>
            <person name="Clum A."/>
            <person name="Dockter R.B."/>
            <person name="Fauchery L."/>
            <person name="Iotti M."/>
            <person name="Kohler A."/>
            <person name="Labutti K."/>
            <person name="Lindquist E.A."/>
            <person name="Lipzen A."/>
            <person name="Ohm R.A."/>
            <person name="Wang M."/>
            <person name="Grigoriev I.V."/>
            <person name="Zambonelli A."/>
            <person name="Martin F.M."/>
        </authorList>
    </citation>
    <scope>NUCLEOTIDE SEQUENCE [LARGE SCALE GENOMIC DNA]</scope>
    <source>
        <strain evidence="2 3">Tbo3840</strain>
    </source>
</reference>
<name>A0A2T6ZYT2_TUBBO</name>
<feature type="region of interest" description="Disordered" evidence="1">
    <location>
        <begin position="1"/>
        <end position="28"/>
    </location>
</feature>
<dbReference type="AlphaFoldDB" id="A0A2T6ZYT2"/>
<accession>A0A2T6ZYT2</accession>
<evidence type="ECO:0000256" key="1">
    <source>
        <dbReference type="SAM" id="MobiDB-lite"/>
    </source>
</evidence>
<evidence type="ECO:0000313" key="3">
    <source>
        <dbReference type="Proteomes" id="UP000244722"/>
    </source>
</evidence>
<dbReference type="OrthoDB" id="5456840at2759"/>